<dbReference type="Proteomes" id="UP000694892">
    <property type="component" value="Chromosome 1L"/>
</dbReference>
<proteinExistence type="predicted"/>
<evidence type="ECO:0000313" key="3">
    <source>
        <dbReference type="Proteomes" id="UP000694892"/>
    </source>
</evidence>
<feature type="compositionally biased region" description="Polar residues" evidence="1">
    <location>
        <begin position="240"/>
        <end position="256"/>
    </location>
</feature>
<dbReference type="EMBL" id="CM004466">
    <property type="protein sequence ID" value="OCU01889.1"/>
    <property type="molecule type" value="Genomic_DNA"/>
</dbReference>
<dbReference type="AlphaFoldDB" id="A0A974E1S6"/>
<reference evidence="3" key="1">
    <citation type="journal article" date="2016" name="Nature">
        <title>Genome evolution in the allotetraploid frog Xenopus laevis.</title>
        <authorList>
            <person name="Session A.M."/>
            <person name="Uno Y."/>
            <person name="Kwon T."/>
            <person name="Chapman J.A."/>
            <person name="Toyoda A."/>
            <person name="Takahashi S."/>
            <person name="Fukui A."/>
            <person name="Hikosaka A."/>
            <person name="Suzuki A."/>
            <person name="Kondo M."/>
            <person name="van Heeringen S.J."/>
            <person name="Quigley I."/>
            <person name="Heinz S."/>
            <person name="Ogino H."/>
            <person name="Ochi H."/>
            <person name="Hellsten U."/>
            <person name="Lyons J.B."/>
            <person name="Simakov O."/>
            <person name="Putnam N."/>
            <person name="Stites J."/>
            <person name="Kuroki Y."/>
            <person name="Tanaka T."/>
            <person name="Michiue T."/>
            <person name="Watanabe M."/>
            <person name="Bogdanovic O."/>
            <person name="Lister R."/>
            <person name="Georgiou G."/>
            <person name="Paranjpe S.S."/>
            <person name="van Kruijsbergen I."/>
            <person name="Shu S."/>
            <person name="Carlson J."/>
            <person name="Kinoshita T."/>
            <person name="Ohta Y."/>
            <person name="Mawaribuchi S."/>
            <person name="Jenkins J."/>
            <person name="Grimwood J."/>
            <person name="Schmutz J."/>
            <person name="Mitros T."/>
            <person name="Mozaffari S.V."/>
            <person name="Suzuki Y."/>
            <person name="Haramoto Y."/>
            <person name="Yamamoto T.S."/>
            <person name="Takagi C."/>
            <person name="Heald R."/>
            <person name="Miller K."/>
            <person name="Haudenschild C."/>
            <person name="Kitzman J."/>
            <person name="Nakayama T."/>
            <person name="Izutsu Y."/>
            <person name="Robert J."/>
            <person name="Fortriede J."/>
            <person name="Burns K."/>
            <person name="Lotay V."/>
            <person name="Karimi K."/>
            <person name="Yasuoka Y."/>
            <person name="Dichmann D.S."/>
            <person name="Flajnik M.F."/>
            <person name="Houston D.W."/>
            <person name="Shendure J."/>
            <person name="DuPasquier L."/>
            <person name="Vize P.D."/>
            <person name="Zorn A.M."/>
            <person name="Ito M."/>
            <person name="Marcotte E.M."/>
            <person name="Wallingford J.B."/>
            <person name="Ito Y."/>
            <person name="Asashima M."/>
            <person name="Ueno N."/>
            <person name="Matsuda Y."/>
            <person name="Veenstra G.J."/>
            <person name="Fujiyama A."/>
            <person name="Harland R.M."/>
            <person name="Taira M."/>
            <person name="Rokhsar D.S."/>
        </authorList>
    </citation>
    <scope>NUCLEOTIDE SEQUENCE [LARGE SCALE GENOMIC DNA]</scope>
    <source>
        <strain evidence="3">J</strain>
    </source>
</reference>
<feature type="region of interest" description="Disordered" evidence="1">
    <location>
        <begin position="226"/>
        <end position="281"/>
    </location>
</feature>
<evidence type="ECO:0000313" key="2">
    <source>
        <dbReference type="EMBL" id="OCU01889.1"/>
    </source>
</evidence>
<name>A0A974E1S6_XENLA</name>
<evidence type="ECO:0000256" key="1">
    <source>
        <dbReference type="SAM" id="MobiDB-lite"/>
    </source>
</evidence>
<sequence>MEPGVKAKPSTEVTDNQHKEESYKHIKHGLLNKGKNHSRLEQLRGQIRMQIREHSPRNQMRELVDKMTLEHVPTKAQSKDNGAEESSKVNHCCSPTCFALELEGKLQAELSALRLEVKSSLEAMRTELGQDLRALQREVKVCCHHCPLKDCDYSVAAEKRAEWKNVFRKVKSKEEPDVRTPVKLEGQIKARSVPSLALPMGPSRNQVLLRAMNTIAAKNALMSSIGARSDSDPGQLPHGKQNNKPALKTQQSTNHGNCGKKISNRTVVPLPQNGVPVAKAH</sequence>
<feature type="region of interest" description="Disordered" evidence="1">
    <location>
        <begin position="1"/>
        <end position="22"/>
    </location>
</feature>
<gene>
    <name evidence="2" type="ORF">XELAEV_18007668mg</name>
</gene>
<organism evidence="2 3">
    <name type="scientific">Xenopus laevis</name>
    <name type="common">African clawed frog</name>
    <dbReference type="NCBI Taxonomy" id="8355"/>
    <lineage>
        <taxon>Eukaryota</taxon>
        <taxon>Metazoa</taxon>
        <taxon>Chordata</taxon>
        <taxon>Craniata</taxon>
        <taxon>Vertebrata</taxon>
        <taxon>Euteleostomi</taxon>
        <taxon>Amphibia</taxon>
        <taxon>Batrachia</taxon>
        <taxon>Anura</taxon>
        <taxon>Pipoidea</taxon>
        <taxon>Pipidae</taxon>
        <taxon>Xenopodinae</taxon>
        <taxon>Xenopus</taxon>
        <taxon>Xenopus</taxon>
    </lineage>
</organism>
<protein>
    <submittedName>
        <fullName evidence="2">Uncharacterized protein</fullName>
    </submittedName>
</protein>
<accession>A0A974E1S6</accession>